<accession>A0AA39KBR2</accession>
<dbReference type="EMBL" id="JAUEPS010000023">
    <property type="protein sequence ID" value="KAK0457050.1"/>
    <property type="molecule type" value="Genomic_DNA"/>
</dbReference>
<evidence type="ECO:0000313" key="3">
    <source>
        <dbReference type="Proteomes" id="UP001175211"/>
    </source>
</evidence>
<reference evidence="2" key="1">
    <citation type="submission" date="2023-06" db="EMBL/GenBank/DDBJ databases">
        <authorList>
            <consortium name="Lawrence Berkeley National Laboratory"/>
            <person name="Ahrendt S."/>
            <person name="Sahu N."/>
            <person name="Indic B."/>
            <person name="Wong-Bajracharya J."/>
            <person name="Merenyi Z."/>
            <person name="Ke H.-M."/>
            <person name="Monk M."/>
            <person name="Kocsube S."/>
            <person name="Drula E."/>
            <person name="Lipzen A."/>
            <person name="Balint B."/>
            <person name="Henrissat B."/>
            <person name="Andreopoulos B."/>
            <person name="Martin F.M."/>
            <person name="Harder C.B."/>
            <person name="Rigling D."/>
            <person name="Ford K.L."/>
            <person name="Foster G.D."/>
            <person name="Pangilinan J."/>
            <person name="Papanicolaou A."/>
            <person name="Barry K."/>
            <person name="LaButti K."/>
            <person name="Viragh M."/>
            <person name="Koriabine M."/>
            <person name="Yan M."/>
            <person name="Riley R."/>
            <person name="Champramary S."/>
            <person name="Plett K.L."/>
            <person name="Tsai I.J."/>
            <person name="Slot J."/>
            <person name="Sipos G."/>
            <person name="Plett J."/>
            <person name="Nagy L.G."/>
            <person name="Grigoriev I.V."/>
        </authorList>
    </citation>
    <scope>NUCLEOTIDE SEQUENCE</scope>
    <source>
        <strain evidence="2">CCBAS 213</strain>
    </source>
</reference>
<name>A0AA39KBR2_ARMTA</name>
<organism evidence="2 3">
    <name type="scientific">Armillaria tabescens</name>
    <name type="common">Ringless honey mushroom</name>
    <name type="synonym">Agaricus tabescens</name>
    <dbReference type="NCBI Taxonomy" id="1929756"/>
    <lineage>
        <taxon>Eukaryota</taxon>
        <taxon>Fungi</taxon>
        <taxon>Dikarya</taxon>
        <taxon>Basidiomycota</taxon>
        <taxon>Agaricomycotina</taxon>
        <taxon>Agaricomycetes</taxon>
        <taxon>Agaricomycetidae</taxon>
        <taxon>Agaricales</taxon>
        <taxon>Marasmiineae</taxon>
        <taxon>Physalacriaceae</taxon>
        <taxon>Desarmillaria</taxon>
    </lineage>
</organism>
<keyword evidence="1" id="KW-0812">Transmembrane</keyword>
<dbReference type="GeneID" id="85364360"/>
<keyword evidence="1" id="KW-1133">Transmembrane helix</keyword>
<evidence type="ECO:0000313" key="2">
    <source>
        <dbReference type="EMBL" id="KAK0457050.1"/>
    </source>
</evidence>
<protein>
    <submittedName>
        <fullName evidence="2">Uncharacterized protein</fullName>
    </submittedName>
</protein>
<evidence type="ECO:0000256" key="1">
    <source>
        <dbReference type="SAM" id="Phobius"/>
    </source>
</evidence>
<feature type="transmembrane region" description="Helical" evidence="1">
    <location>
        <begin position="28"/>
        <end position="52"/>
    </location>
</feature>
<keyword evidence="3" id="KW-1185">Reference proteome</keyword>
<dbReference type="AlphaFoldDB" id="A0AA39KBR2"/>
<keyword evidence="1" id="KW-0472">Membrane</keyword>
<comment type="caution">
    <text evidence="2">The sequence shown here is derived from an EMBL/GenBank/DDBJ whole genome shotgun (WGS) entry which is preliminary data.</text>
</comment>
<proteinExistence type="predicted"/>
<sequence length="376" mass="42059">MSSSDKFPPSDMAPTRTHSSWRFICHQILFAVKLFLVLVVGYYLLVALYVVIMTVRQSISCPNTSQTPALTTADDATWTGIPVFPDETSRDMFYRTANITAFLEEDVSGVVLLSESLEILSEKDAMPVVERAITTIENLSVDASSSQRLPGDLPHALHHLGIDMRNLFSHLATLGDTGFYATRSFARQLRHIDLALDKLWKTWSSWDYVELHILMKISCGTLKQQLALLNGELGNIHIVVEIYRNDMAEIEKNDPGRASHLEILNGGFWHAVDPLESALMIIEEAKPIPFEVCNEENFALLGMHGGVQHPSTYNGRTKERLQVYADVLEAYGNFGSVRKNNAWVMKVLEDYALSDLSRAVEKAKSFGKVALVLEAE</sequence>
<dbReference type="Proteomes" id="UP001175211">
    <property type="component" value="Unassembled WGS sequence"/>
</dbReference>
<gene>
    <name evidence="2" type="ORF">EV420DRAFT_1765151</name>
</gene>
<dbReference type="RefSeq" id="XP_060329365.1">
    <property type="nucleotide sequence ID" value="XM_060480812.1"/>
</dbReference>